<reference evidence="2 3" key="2">
    <citation type="journal article" date="2022" name="Mol. Biol. Evol.">
        <title>Comparative Genomics Reveals Insights into the Divergent Evolution of Astigmatic Mites and Household Pest Adaptations.</title>
        <authorList>
            <person name="Xiong Q."/>
            <person name="Wan A.T."/>
            <person name="Liu X."/>
            <person name="Fung C.S."/>
            <person name="Xiao X."/>
            <person name="Malainual N."/>
            <person name="Hou J."/>
            <person name="Wang L."/>
            <person name="Wang M."/>
            <person name="Yang K.Y."/>
            <person name="Cui Y."/>
            <person name="Leung E.L."/>
            <person name="Nong W."/>
            <person name="Shin S.K."/>
            <person name="Au S.W."/>
            <person name="Jeong K.Y."/>
            <person name="Chew F.T."/>
            <person name="Hui J.H."/>
            <person name="Leung T.F."/>
            <person name="Tungtrongchitr A."/>
            <person name="Zhong N."/>
            <person name="Liu Z."/>
            <person name="Tsui S.K."/>
        </authorList>
    </citation>
    <scope>NUCLEOTIDE SEQUENCE [LARGE SCALE GENOMIC DNA]</scope>
    <source>
        <strain evidence="2">Derp</strain>
    </source>
</reference>
<feature type="region of interest" description="Disordered" evidence="1">
    <location>
        <begin position="322"/>
        <end position="362"/>
    </location>
</feature>
<sequence>MNPLSKGFELFSFEFSLPQSSSSIECPNCGYQICSNIFQKVNISKTFILFCCGSIVYWNLIKDQNSRISLILSSTKNFIQNGITNLFLSLTPPSSSTSPIFDEKFIVDQSTTTTTNIFNQCSSSSNYSVVNQLIVNNNSNNNNDEHYSLSSQNDYSSINLSPLNSIGNCTLAKLEGMLDDVEEIKMYVNDSCNEIGWYTGGAGGQTEFINILQRRVSDGEITTSLPSLEWDLNDINFDSNHNVDDNDSFDDGQSSNINFDFDEQNSQQQQNSSTTNENYSNLIDNETLSRIIFNKNFEFKDEQFFRSKKQFINLKQRLKFLTKSQQQQHQRNHRNNGNHRFNNNINSNNYRSNRDSAFFEDL</sequence>
<evidence type="ECO:0000313" key="2">
    <source>
        <dbReference type="EMBL" id="KAH9413839.1"/>
    </source>
</evidence>
<evidence type="ECO:0000313" key="3">
    <source>
        <dbReference type="Proteomes" id="UP000887458"/>
    </source>
</evidence>
<accession>A0ABQ8IU43</accession>
<protein>
    <submittedName>
        <fullName evidence="2">Uncharacterized protein</fullName>
    </submittedName>
</protein>
<name>A0ABQ8IU43_DERPT</name>
<feature type="compositionally biased region" description="Low complexity" evidence="1">
    <location>
        <begin position="338"/>
        <end position="351"/>
    </location>
</feature>
<gene>
    <name evidence="2" type="ORF">DERP_009437</name>
</gene>
<keyword evidence="3" id="KW-1185">Reference proteome</keyword>
<organism evidence="2 3">
    <name type="scientific">Dermatophagoides pteronyssinus</name>
    <name type="common">European house dust mite</name>
    <dbReference type="NCBI Taxonomy" id="6956"/>
    <lineage>
        <taxon>Eukaryota</taxon>
        <taxon>Metazoa</taxon>
        <taxon>Ecdysozoa</taxon>
        <taxon>Arthropoda</taxon>
        <taxon>Chelicerata</taxon>
        <taxon>Arachnida</taxon>
        <taxon>Acari</taxon>
        <taxon>Acariformes</taxon>
        <taxon>Sarcoptiformes</taxon>
        <taxon>Astigmata</taxon>
        <taxon>Psoroptidia</taxon>
        <taxon>Analgoidea</taxon>
        <taxon>Pyroglyphidae</taxon>
        <taxon>Dermatophagoidinae</taxon>
        <taxon>Dermatophagoides</taxon>
    </lineage>
</organism>
<reference evidence="2 3" key="1">
    <citation type="journal article" date="2018" name="J. Allergy Clin. Immunol.">
        <title>High-quality assembly of Dermatophagoides pteronyssinus genome and transcriptome reveals a wide range of novel allergens.</title>
        <authorList>
            <person name="Liu X.Y."/>
            <person name="Yang K.Y."/>
            <person name="Wang M.Q."/>
            <person name="Kwok J.S."/>
            <person name="Zeng X."/>
            <person name="Yang Z."/>
            <person name="Xiao X.J."/>
            <person name="Lau C.P."/>
            <person name="Li Y."/>
            <person name="Huang Z.M."/>
            <person name="Ba J.G."/>
            <person name="Yim A.K."/>
            <person name="Ouyang C.Y."/>
            <person name="Ngai S.M."/>
            <person name="Chan T.F."/>
            <person name="Leung E.L."/>
            <person name="Liu L."/>
            <person name="Liu Z.G."/>
            <person name="Tsui S.K."/>
        </authorList>
    </citation>
    <scope>NUCLEOTIDE SEQUENCE [LARGE SCALE GENOMIC DNA]</scope>
    <source>
        <strain evidence="2">Derp</strain>
    </source>
</reference>
<dbReference type="EMBL" id="NJHN03000117">
    <property type="protein sequence ID" value="KAH9413839.1"/>
    <property type="molecule type" value="Genomic_DNA"/>
</dbReference>
<evidence type="ECO:0000256" key="1">
    <source>
        <dbReference type="SAM" id="MobiDB-lite"/>
    </source>
</evidence>
<proteinExistence type="predicted"/>
<comment type="caution">
    <text evidence="2">The sequence shown here is derived from an EMBL/GenBank/DDBJ whole genome shotgun (WGS) entry which is preliminary data.</text>
</comment>
<dbReference type="Proteomes" id="UP000887458">
    <property type="component" value="Unassembled WGS sequence"/>
</dbReference>